<dbReference type="PATRIC" id="fig|1365248.3.peg.2667"/>
<dbReference type="Proteomes" id="UP000076486">
    <property type="component" value="Unassembled WGS sequence"/>
</dbReference>
<evidence type="ECO:0000313" key="1">
    <source>
        <dbReference type="EMBL" id="KZN62821.1"/>
    </source>
</evidence>
<sequence length="55" mass="6077">MRQISLDAIVSVLPTIKGIGYSVLKASLQFYVASKKRLQDELCDLFSDNCGKISL</sequence>
<comment type="caution">
    <text evidence="1">The sequence shown here is derived from an EMBL/GenBank/DDBJ whole genome shotgun (WGS) entry which is preliminary data.</text>
</comment>
<dbReference type="EMBL" id="AUYC01000030">
    <property type="protein sequence ID" value="KZN62821.1"/>
    <property type="molecule type" value="Genomic_DNA"/>
</dbReference>
<evidence type="ECO:0000313" key="2">
    <source>
        <dbReference type="Proteomes" id="UP000076486"/>
    </source>
</evidence>
<proteinExistence type="predicted"/>
<dbReference type="AlphaFoldDB" id="A0A162BIY1"/>
<gene>
    <name evidence="1" type="ORF">N473_18070</name>
</gene>
<organism evidence="1 2">
    <name type="scientific">Pseudoalteromonas luteoviolacea CPMOR-1</name>
    <dbReference type="NCBI Taxonomy" id="1365248"/>
    <lineage>
        <taxon>Bacteria</taxon>
        <taxon>Pseudomonadati</taxon>
        <taxon>Pseudomonadota</taxon>
        <taxon>Gammaproteobacteria</taxon>
        <taxon>Alteromonadales</taxon>
        <taxon>Pseudoalteromonadaceae</taxon>
        <taxon>Pseudoalteromonas</taxon>
    </lineage>
</organism>
<accession>A0A162BIY1</accession>
<reference evidence="1 2" key="1">
    <citation type="submission" date="2013-07" db="EMBL/GenBank/DDBJ databases">
        <title>Comparative Genomic and Metabolomic Analysis of Twelve Strains of Pseudoalteromonas luteoviolacea.</title>
        <authorList>
            <person name="Vynne N.G."/>
            <person name="Mansson M."/>
            <person name="Gram L."/>
        </authorList>
    </citation>
    <scope>NUCLEOTIDE SEQUENCE [LARGE SCALE GENOMIC DNA]</scope>
    <source>
        <strain evidence="1 2">CPMOR-1</strain>
    </source>
</reference>
<protein>
    <submittedName>
        <fullName evidence="1">Uncharacterized protein</fullName>
    </submittedName>
</protein>
<name>A0A162BIY1_9GAMM</name>